<evidence type="ECO:0000256" key="1">
    <source>
        <dbReference type="ARBA" id="ARBA00004496"/>
    </source>
</evidence>
<evidence type="ECO:0000256" key="7">
    <source>
        <dbReference type="ARBA" id="ARBA00022741"/>
    </source>
</evidence>
<dbReference type="InterPro" id="IPR003442">
    <property type="entry name" value="T6A_TsaE"/>
</dbReference>
<dbReference type="PANTHER" id="PTHR33540:SF2">
    <property type="entry name" value="TRNA THREONYLCARBAMOYLADENOSINE BIOSYNTHESIS PROTEIN TSAE"/>
    <property type="match status" value="1"/>
</dbReference>
<gene>
    <name evidence="11" type="ORF">C2E25_01485</name>
</gene>
<evidence type="ECO:0000313" key="12">
    <source>
        <dbReference type="Proteomes" id="UP000236340"/>
    </source>
</evidence>
<evidence type="ECO:0000256" key="3">
    <source>
        <dbReference type="ARBA" id="ARBA00019010"/>
    </source>
</evidence>
<keyword evidence="4" id="KW-0963">Cytoplasm</keyword>
<protein>
    <recommendedName>
        <fullName evidence="3">tRNA threonylcarbamoyladenosine biosynthesis protein TsaE</fullName>
    </recommendedName>
    <alternativeName>
        <fullName evidence="10">t(6)A37 threonylcarbamoyladenosine biosynthesis protein TsaE</fullName>
    </alternativeName>
</protein>
<dbReference type="GO" id="GO:0005524">
    <property type="term" value="F:ATP binding"/>
    <property type="evidence" value="ECO:0007669"/>
    <property type="project" value="UniProtKB-KW"/>
</dbReference>
<comment type="caution">
    <text evidence="11">The sequence shown here is derived from an EMBL/GenBank/DDBJ whole genome shotgun (WGS) entry which is preliminary data.</text>
</comment>
<dbReference type="GO" id="GO:0016740">
    <property type="term" value="F:transferase activity"/>
    <property type="evidence" value="ECO:0007669"/>
    <property type="project" value="UniProtKB-KW"/>
</dbReference>
<evidence type="ECO:0000256" key="2">
    <source>
        <dbReference type="ARBA" id="ARBA00007599"/>
    </source>
</evidence>
<keyword evidence="8" id="KW-0067">ATP-binding</keyword>
<dbReference type="RefSeq" id="WP_103114046.1">
    <property type="nucleotide sequence ID" value="NZ_PPFX01000002.1"/>
</dbReference>
<evidence type="ECO:0000313" key="11">
    <source>
        <dbReference type="EMBL" id="PNU21562.1"/>
    </source>
</evidence>
<evidence type="ECO:0000256" key="5">
    <source>
        <dbReference type="ARBA" id="ARBA00022694"/>
    </source>
</evidence>
<comment type="subcellular location">
    <subcellularLocation>
        <location evidence="1">Cytoplasm</location>
    </subcellularLocation>
</comment>
<dbReference type="OrthoDB" id="9799110at2"/>
<dbReference type="GO" id="GO:0005737">
    <property type="term" value="C:cytoplasm"/>
    <property type="evidence" value="ECO:0007669"/>
    <property type="project" value="UniProtKB-SubCell"/>
</dbReference>
<keyword evidence="9" id="KW-0460">Magnesium</keyword>
<comment type="similarity">
    <text evidence="2">Belongs to the TsaE family.</text>
</comment>
<evidence type="ECO:0000256" key="4">
    <source>
        <dbReference type="ARBA" id="ARBA00022490"/>
    </source>
</evidence>
<keyword evidence="11" id="KW-0808">Transferase</keyword>
<dbReference type="Gene3D" id="3.40.50.300">
    <property type="entry name" value="P-loop containing nucleotide triphosphate hydrolases"/>
    <property type="match status" value="1"/>
</dbReference>
<organism evidence="11 12">
    <name type="scientific">Geothermobacter hydrogeniphilus</name>
    <dbReference type="NCBI Taxonomy" id="1969733"/>
    <lineage>
        <taxon>Bacteria</taxon>
        <taxon>Pseudomonadati</taxon>
        <taxon>Thermodesulfobacteriota</taxon>
        <taxon>Desulfuromonadia</taxon>
        <taxon>Desulfuromonadales</taxon>
        <taxon>Geothermobacteraceae</taxon>
        <taxon>Geothermobacter</taxon>
    </lineage>
</organism>
<evidence type="ECO:0000256" key="6">
    <source>
        <dbReference type="ARBA" id="ARBA00022723"/>
    </source>
</evidence>
<name>A0A2K2HE35_9BACT</name>
<dbReference type="Proteomes" id="UP000236340">
    <property type="component" value="Unassembled WGS sequence"/>
</dbReference>
<sequence>MNCCWEMLSRSAEDTHRIGRMFGETAPAGAALFLNGELGAGKTCFAQGVAAGLDVPERMPVTSPSYTLLNLYSGRLQLFHFDLYRLTDITELDEIGFDDCLYGDGVTLVEWLDRFPDLQPPGIFLRLGYGQKEDERLLSFSPRGSLAGAWLEQVRNRWQTENGPQMPGCQGGNDEGI</sequence>
<keyword evidence="5" id="KW-0819">tRNA processing</keyword>
<keyword evidence="7" id="KW-0547">Nucleotide-binding</keyword>
<keyword evidence="6" id="KW-0479">Metal-binding</keyword>
<dbReference type="InterPro" id="IPR027417">
    <property type="entry name" value="P-loop_NTPase"/>
</dbReference>
<evidence type="ECO:0000256" key="9">
    <source>
        <dbReference type="ARBA" id="ARBA00022842"/>
    </source>
</evidence>
<dbReference type="NCBIfam" id="TIGR00150">
    <property type="entry name" value="T6A_YjeE"/>
    <property type="match status" value="1"/>
</dbReference>
<dbReference type="PANTHER" id="PTHR33540">
    <property type="entry name" value="TRNA THREONYLCARBAMOYLADENOSINE BIOSYNTHESIS PROTEIN TSAE"/>
    <property type="match status" value="1"/>
</dbReference>
<dbReference type="EMBL" id="PPFX01000002">
    <property type="protein sequence ID" value="PNU21562.1"/>
    <property type="molecule type" value="Genomic_DNA"/>
</dbReference>
<evidence type="ECO:0000256" key="8">
    <source>
        <dbReference type="ARBA" id="ARBA00022840"/>
    </source>
</evidence>
<proteinExistence type="inferred from homology"/>
<dbReference type="Pfam" id="PF02367">
    <property type="entry name" value="TsaE"/>
    <property type="match status" value="1"/>
</dbReference>
<dbReference type="GO" id="GO:0046872">
    <property type="term" value="F:metal ion binding"/>
    <property type="evidence" value="ECO:0007669"/>
    <property type="project" value="UniProtKB-KW"/>
</dbReference>
<dbReference type="GO" id="GO:0002949">
    <property type="term" value="P:tRNA threonylcarbamoyladenosine modification"/>
    <property type="evidence" value="ECO:0007669"/>
    <property type="project" value="InterPro"/>
</dbReference>
<reference evidence="11 12" key="1">
    <citation type="journal article" date="2018" name="Genome Announc.">
        <title>Genome Sequence of Geothermobacter sp. HR-1 Iron Reducer from the Loihi Seamount.</title>
        <authorList>
            <person name="Smith H."/>
            <person name="Abuyen K."/>
            <person name="Tremblay J."/>
            <person name="Savalia P."/>
            <person name="Perez-Rodriguez I."/>
            <person name="Emerson D."/>
            <person name="Tully B."/>
            <person name="Amend J."/>
        </authorList>
    </citation>
    <scope>NUCLEOTIDE SEQUENCE [LARGE SCALE GENOMIC DNA]</scope>
    <source>
        <strain evidence="11 12">HR-1</strain>
    </source>
</reference>
<dbReference type="AlphaFoldDB" id="A0A2K2HE35"/>
<accession>A0A2K2HE35</accession>
<dbReference type="SUPFAM" id="SSF52540">
    <property type="entry name" value="P-loop containing nucleoside triphosphate hydrolases"/>
    <property type="match status" value="1"/>
</dbReference>
<evidence type="ECO:0000256" key="10">
    <source>
        <dbReference type="ARBA" id="ARBA00032441"/>
    </source>
</evidence>